<evidence type="ECO:0000256" key="2">
    <source>
        <dbReference type="ARBA" id="ARBA00022801"/>
    </source>
</evidence>
<dbReference type="SMART" id="SM01217">
    <property type="entry name" value="Fn3_like"/>
    <property type="match status" value="1"/>
</dbReference>
<name>A0ABW2PI11_9ACTN</name>
<comment type="caution">
    <text evidence="4">The sequence shown here is derived from an EMBL/GenBank/DDBJ whole genome shotgun (WGS) entry which is preliminary data.</text>
</comment>
<keyword evidence="5" id="KW-1185">Reference proteome</keyword>
<dbReference type="InterPro" id="IPR001764">
    <property type="entry name" value="Glyco_hydro_3_N"/>
</dbReference>
<dbReference type="Gene3D" id="3.20.20.300">
    <property type="entry name" value="Glycoside hydrolase, family 3, N-terminal domain"/>
    <property type="match status" value="1"/>
</dbReference>
<dbReference type="GO" id="GO:0016787">
    <property type="term" value="F:hydrolase activity"/>
    <property type="evidence" value="ECO:0007669"/>
    <property type="project" value="UniProtKB-KW"/>
</dbReference>
<dbReference type="InterPro" id="IPR050288">
    <property type="entry name" value="Cellulose_deg_GH3"/>
</dbReference>
<dbReference type="InterPro" id="IPR002772">
    <property type="entry name" value="Glyco_hydro_3_C"/>
</dbReference>
<proteinExistence type="inferred from homology"/>
<dbReference type="InterPro" id="IPR036881">
    <property type="entry name" value="Glyco_hydro_3_C_sf"/>
</dbReference>
<keyword evidence="2 4" id="KW-0378">Hydrolase</keyword>
<protein>
    <submittedName>
        <fullName evidence="4">Glycoside hydrolase family 3 C-terminal domain-containing protein</fullName>
    </submittedName>
</protein>
<accession>A0ABW2PI11</accession>
<dbReference type="Proteomes" id="UP001596496">
    <property type="component" value="Unassembled WGS sequence"/>
</dbReference>
<dbReference type="InterPro" id="IPR026891">
    <property type="entry name" value="Fn3-like"/>
</dbReference>
<dbReference type="SUPFAM" id="SSF52279">
    <property type="entry name" value="Beta-D-glucan exohydrolase, C-terminal domain"/>
    <property type="match status" value="1"/>
</dbReference>
<evidence type="ECO:0000256" key="1">
    <source>
        <dbReference type="ARBA" id="ARBA00005336"/>
    </source>
</evidence>
<dbReference type="PANTHER" id="PTHR42715">
    <property type="entry name" value="BETA-GLUCOSIDASE"/>
    <property type="match status" value="1"/>
</dbReference>
<dbReference type="Pfam" id="PF14310">
    <property type="entry name" value="Fn3-like"/>
    <property type="match status" value="1"/>
</dbReference>
<organism evidence="4 5">
    <name type="scientific">Sphaerisporangium rhizosphaerae</name>
    <dbReference type="NCBI Taxonomy" id="2269375"/>
    <lineage>
        <taxon>Bacteria</taxon>
        <taxon>Bacillati</taxon>
        <taxon>Actinomycetota</taxon>
        <taxon>Actinomycetes</taxon>
        <taxon>Streptosporangiales</taxon>
        <taxon>Streptosporangiaceae</taxon>
        <taxon>Sphaerisporangium</taxon>
    </lineage>
</organism>
<dbReference type="Gene3D" id="3.40.50.1700">
    <property type="entry name" value="Glycoside hydrolase family 3 C-terminal domain"/>
    <property type="match status" value="1"/>
</dbReference>
<evidence type="ECO:0000259" key="3">
    <source>
        <dbReference type="SMART" id="SM01217"/>
    </source>
</evidence>
<dbReference type="PRINTS" id="PR00133">
    <property type="entry name" value="GLHYDRLASE3"/>
</dbReference>
<comment type="similarity">
    <text evidence="1">Belongs to the glycosyl hydrolase 3 family.</text>
</comment>
<dbReference type="RefSeq" id="WP_380831355.1">
    <property type="nucleotide sequence ID" value="NZ_JBHTCG010000040.1"/>
</dbReference>
<evidence type="ECO:0000313" key="4">
    <source>
        <dbReference type="EMBL" id="MFC7387590.1"/>
    </source>
</evidence>
<dbReference type="InterPro" id="IPR013783">
    <property type="entry name" value="Ig-like_fold"/>
</dbReference>
<dbReference type="Pfam" id="PF01915">
    <property type="entry name" value="Glyco_hydro_3_C"/>
    <property type="match status" value="1"/>
</dbReference>
<dbReference type="PANTHER" id="PTHR42715:SF10">
    <property type="entry name" value="BETA-GLUCOSIDASE"/>
    <property type="match status" value="1"/>
</dbReference>
<dbReference type="SUPFAM" id="SSF51445">
    <property type="entry name" value="(Trans)glycosidases"/>
    <property type="match status" value="1"/>
</dbReference>
<dbReference type="InterPro" id="IPR036962">
    <property type="entry name" value="Glyco_hydro_3_N_sf"/>
</dbReference>
<feature type="domain" description="Fibronectin type III-like" evidence="3">
    <location>
        <begin position="766"/>
        <end position="836"/>
    </location>
</feature>
<evidence type="ECO:0000313" key="5">
    <source>
        <dbReference type="Proteomes" id="UP001596496"/>
    </source>
</evidence>
<gene>
    <name evidence="4" type="ORF">ACFQSB_35670</name>
</gene>
<sequence length="852" mass="88977">MTDEFDDVVRKLGLERKVRLLTGGTAWSTYAEPDAGLRSLVLSDGPVGVRGPGWDERSVSLNLPSPTALAASWDERLVERLGALLGDEARRKGVDILLAPTINLHRSPLGGRHFECYSEDPLLTARVGVALVRGVQSRGVAATAKHYVANDSETERLTLDARVDERTLRELYLAPFEAAVEAGVWVVMAAYNGVNGATMSENPLLAEPLKGEWGFDGLVVSDWGAVRSTVAAGRAAQDLAMPGPDGPWGEALVSAVRAGEVPEEAIDDKVRRLLRLASRVGALASPSEGSVAPLPKGVAPLTGESLAGLAEGVAPFAGESVAAVPEGVAPSADGPVRVGAGAAEALLREAVAAGTVLLRNEGPILPLDAERLRTVAVIGPNAAAPRIQGGGSAGVYPVRTVSPLEGIRAALAGRAEVVHAAGVHIDDTPTPLGLDDARDPRGGEPGVLVRLLSADGEELHAEHRLTGRVLEPTIVGSPAAVEIRALLCPRVEGRWTLAVAGWDHVSLAADGVTLIDDEVGRDSDDPATVSLNPPYRRAEVELTAGREVELVARRRMDPGSGVAFVLAADPPRRSEEEEFAAAVELARGADVAIVVAGTTEEVESEGYDRSGLALPGAQDALVRAVAAANPATVVVVNSGGPVDLPWREEVPAVLLSWFPGQEYGHGLAEVLFGAAEPGGRLPTTWAGRALAGTTPVAGILAYTEGLHIGHRAWLREPSPPAYWFGHGLGYTTWAYESVEVPGEVEPGAPFTVRVQVRNTGGRSGGEVVQVYLTRPGSGVERPVRWLAGFARVQAGPGESVEARVEVAARALAHWSPERHAWAFEPGSFTVLAGRSCGDLPLTATVAVAAPAN</sequence>
<dbReference type="Gene3D" id="2.60.40.10">
    <property type="entry name" value="Immunoglobulins"/>
    <property type="match status" value="1"/>
</dbReference>
<dbReference type="EMBL" id="JBHTCG010000040">
    <property type="protein sequence ID" value="MFC7387590.1"/>
    <property type="molecule type" value="Genomic_DNA"/>
</dbReference>
<dbReference type="Pfam" id="PF00933">
    <property type="entry name" value="Glyco_hydro_3"/>
    <property type="match status" value="1"/>
</dbReference>
<dbReference type="InterPro" id="IPR017853">
    <property type="entry name" value="GH"/>
</dbReference>
<dbReference type="Gene3D" id="2.60.120.260">
    <property type="entry name" value="Galactose-binding domain-like"/>
    <property type="match status" value="1"/>
</dbReference>
<reference evidence="5" key="1">
    <citation type="journal article" date="2019" name="Int. J. Syst. Evol. Microbiol.">
        <title>The Global Catalogue of Microorganisms (GCM) 10K type strain sequencing project: providing services to taxonomists for standard genome sequencing and annotation.</title>
        <authorList>
            <consortium name="The Broad Institute Genomics Platform"/>
            <consortium name="The Broad Institute Genome Sequencing Center for Infectious Disease"/>
            <person name="Wu L."/>
            <person name="Ma J."/>
        </authorList>
    </citation>
    <scope>NUCLEOTIDE SEQUENCE [LARGE SCALE GENOMIC DNA]</scope>
    <source>
        <strain evidence="5">CECT 7649</strain>
    </source>
</reference>